<evidence type="ECO:0000313" key="5">
    <source>
        <dbReference type="EMBL" id="CAB5011913.1"/>
    </source>
</evidence>
<reference evidence="3" key="1">
    <citation type="submission" date="2020-05" db="EMBL/GenBank/DDBJ databases">
        <authorList>
            <person name="Chiriac C."/>
            <person name="Salcher M."/>
            <person name="Ghai R."/>
            <person name="Kavagutti S V."/>
        </authorList>
    </citation>
    <scope>NUCLEOTIDE SEQUENCE</scope>
</reference>
<protein>
    <submittedName>
        <fullName evidence="3">Unannotated protein</fullName>
    </submittedName>
</protein>
<gene>
    <name evidence="2" type="ORF">UFOPK2754_01879</name>
    <name evidence="3" type="ORF">UFOPK3139_02564</name>
    <name evidence="4" type="ORF">UFOPK3543_00081</name>
    <name evidence="5" type="ORF">UFOPK3967_02280</name>
</gene>
<feature type="region of interest" description="Disordered" evidence="1">
    <location>
        <begin position="1"/>
        <end position="27"/>
    </location>
</feature>
<feature type="compositionally biased region" description="Low complexity" evidence="1">
    <location>
        <begin position="1"/>
        <end position="13"/>
    </location>
</feature>
<accession>A0A6J7ASM7</accession>
<evidence type="ECO:0000313" key="2">
    <source>
        <dbReference type="EMBL" id="CAB4752336.1"/>
    </source>
</evidence>
<name>A0A6J7ASM7_9ZZZZ</name>
<proteinExistence type="predicted"/>
<evidence type="ECO:0000313" key="4">
    <source>
        <dbReference type="EMBL" id="CAB4888986.1"/>
    </source>
</evidence>
<dbReference type="EMBL" id="CAFBOS010000166">
    <property type="protein sequence ID" value="CAB5011913.1"/>
    <property type="molecule type" value="Genomic_DNA"/>
</dbReference>
<dbReference type="PROSITE" id="PS51128">
    <property type="entry name" value="ZF_DKSA_2"/>
    <property type="match status" value="1"/>
</dbReference>
<dbReference type="EMBL" id="CAEZYR010000069">
    <property type="protein sequence ID" value="CAB4752336.1"/>
    <property type="molecule type" value="Genomic_DNA"/>
</dbReference>
<dbReference type="Gene3D" id="1.20.120.910">
    <property type="entry name" value="DksA, coiled-coil domain"/>
    <property type="match status" value="1"/>
</dbReference>
<dbReference type="EMBL" id="CAFBMH010000002">
    <property type="protein sequence ID" value="CAB4888986.1"/>
    <property type="molecule type" value="Genomic_DNA"/>
</dbReference>
<sequence length="147" mass="16210">MTKPAPAKASAAKAEPKPEPSKPAFDKKFLDEQRIMLNVERAKYLHSAQMLKAEADALVFEREPGDVQFDEESGEGDTLAVERDFDLARSAQANQQVDEIDAALARIGAGTYGICRVSAQPIPKERLRAIPWATERVEYKVGGLGRR</sequence>
<evidence type="ECO:0000313" key="3">
    <source>
        <dbReference type="EMBL" id="CAB4835640.1"/>
    </source>
</evidence>
<evidence type="ECO:0000256" key="1">
    <source>
        <dbReference type="SAM" id="MobiDB-lite"/>
    </source>
</evidence>
<organism evidence="3">
    <name type="scientific">freshwater metagenome</name>
    <dbReference type="NCBI Taxonomy" id="449393"/>
    <lineage>
        <taxon>unclassified sequences</taxon>
        <taxon>metagenomes</taxon>
        <taxon>ecological metagenomes</taxon>
    </lineage>
</organism>
<dbReference type="PANTHER" id="PTHR33823">
    <property type="entry name" value="RNA POLYMERASE-BINDING TRANSCRIPTION FACTOR DKSA-RELATED"/>
    <property type="match status" value="1"/>
</dbReference>
<dbReference type="AlphaFoldDB" id="A0A6J7ASM7"/>
<feature type="compositionally biased region" description="Basic and acidic residues" evidence="1">
    <location>
        <begin position="14"/>
        <end position="27"/>
    </location>
</feature>
<dbReference type="EMBL" id="CAFABA010000138">
    <property type="protein sequence ID" value="CAB4835640.1"/>
    <property type="molecule type" value="Genomic_DNA"/>
</dbReference>